<protein>
    <recommendedName>
        <fullName evidence="2">Surface-adhesin protein E-like domain-containing protein</fullName>
    </recommendedName>
</protein>
<feature type="domain" description="Surface-adhesin protein E-like" evidence="2">
    <location>
        <begin position="22"/>
        <end position="139"/>
    </location>
</feature>
<feature type="signal peptide" evidence="1">
    <location>
        <begin position="1"/>
        <end position="19"/>
    </location>
</feature>
<feature type="chain" id="PRO_5010727755" description="Surface-adhesin protein E-like domain-containing protein" evidence="1">
    <location>
        <begin position="20"/>
        <end position="152"/>
    </location>
</feature>
<evidence type="ECO:0000259" key="2">
    <source>
        <dbReference type="Pfam" id="PF16747"/>
    </source>
</evidence>
<dbReference type="Pfam" id="PF16747">
    <property type="entry name" value="Adhesin_E"/>
    <property type="match status" value="1"/>
</dbReference>
<dbReference type="AlphaFoldDB" id="A0A1V4GM16"/>
<proteinExistence type="predicted"/>
<organism evidence="3 4">
    <name type="scientific">Moraxella lacunata</name>
    <dbReference type="NCBI Taxonomy" id="477"/>
    <lineage>
        <taxon>Bacteria</taxon>
        <taxon>Pseudomonadati</taxon>
        <taxon>Pseudomonadota</taxon>
        <taxon>Gammaproteobacteria</taxon>
        <taxon>Moraxellales</taxon>
        <taxon>Moraxellaceae</taxon>
        <taxon>Moraxella</taxon>
    </lineage>
</organism>
<dbReference type="Proteomes" id="UP000191025">
    <property type="component" value="Unassembled WGS sequence"/>
</dbReference>
<reference evidence="4" key="1">
    <citation type="submission" date="2017-03" db="EMBL/GenBank/DDBJ databases">
        <title>Draft genome sequence of Moraxella equi CCUG 4950T type strain.</title>
        <authorList>
            <person name="Salva-Serra F."/>
            <person name="Engstrom-Jakobsson H."/>
            <person name="Thorell K."/>
            <person name="Jaen-Luchoro D."/>
            <person name="Gonzales-Siles L."/>
            <person name="Karlsson R."/>
            <person name="Yazdan S."/>
            <person name="Boulund F."/>
            <person name="Johnning A."/>
            <person name="Engstrand L."/>
            <person name="Kristiansson E."/>
            <person name="Moore E."/>
        </authorList>
    </citation>
    <scope>NUCLEOTIDE SEQUENCE [LARGE SCALE GENOMIC DNA]</scope>
    <source>
        <strain evidence="4">CCUG 4441</strain>
    </source>
</reference>
<comment type="caution">
    <text evidence="3">The sequence shown here is derived from an EMBL/GenBank/DDBJ whole genome shotgun (WGS) entry which is preliminary data.</text>
</comment>
<sequence>MKKLVLASLFLAVSQMAMAVNWLEMPSDGRNGRIMIDVDSMKKHYFSHKSKRFYLTAWIKRIYPNIQIASNGKSYNISREFMYFDCENRKSMLGEIINYYNSDNQAVESGRFYVNTTSSSDWGNVVPETAGEARLHLACDAYEIGTKYGYQF</sequence>
<dbReference type="EMBL" id="MXAN01000103">
    <property type="protein sequence ID" value="OPH33682.1"/>
    <property type="molecule type" value="Genomic_DNA"/>
</dbReference>
<evidence type="ECO:0000256" key="1">
    <source>
        <dbReference type="SAM" id="SignalP"/>
    </source>
</evidence>
<accession>A0A1V4GM16</accession>
<dbReference type="RefSeq" id="WP_062498979.1">
    <property type="nucleotide sequence ID" value="NZ_MXAN01000103.1"/>
</dbReference>
<evidence type="ECO:0000313" key="3">
    <source>
        <dbReference type="EMBL" id="OPH33682.1"/>
    </source>
</evidence>
<evidence type="ECO:0000313" key="4">
    <source>
        <dbReference type="Proteomes" id="UP000191025"/>
    </source>
</evidence>
<keyword evidence="1" id="KW-0732">Signal</keyword>
<dbReference type="InterPro" id="IPR031939">
    <property type="entry name" value="Adhesin_E-like"/>
</dbReference>
<gene>
    <name evidence="3" type="ORF">B5J94_12605</name>
</gene>
<name>A0A1V4GM16_MORLA</name>